<proteinExistence type="predicted"/>
<dbReference type="AlphaFoldDB" id="A0A0A9HJZ3"/>
<sequence length="18" mass="1901">MQFATWLPGCPTAPVQGP</sequence>
<protein>
    <submittedName>
        <fullName evidence="1">Uncharacterized protein</fullName>
    </submittedName>
</protein>
<name>A0A0A9HJZ3_ARUDO</name>
<reference evidence="1" key="1">
    <citation type="submission" date="2014-09" db="EMBL/GenBank/DDBJ databases">
        <authorList>
            <person name="Magalhaes I.L.F."/>
            <person name="Oliveira U."/>
            <person name="Santos F.R."/>
            <person name="Vidigal T.H.D.A."/>
            <person name="Brescovit A.D."/>
            <person name="Santos A.J."/>
        </authorList>
    </citation>
    <scope>NUCLEOTIDE SEQUENCE</scope>
    <source>
        <tissue evidence="1">Shoot tissue taken approximately 20 cm above the soil surface</tissue>
    </source>
</reference>
<evidence type="ECO:0000313" key="1">
    <source>
        <dbReference type="EMBL" id="JAE36114.1"/>
    </source>
</evidence>
<accession>A0A0A9HJZ3</accession>
<reference evidence="1" key="2">
    <citation type="journal article" date="2015" name="Data Brief">
        <title>Shoot transcriptome of the giant reed, Arundo donax.</title>
        <authorList>
            <person name="Barrero R.A."/>
            <person name="Guerrero F.D."/>
            <person name="Moolhuijzen P."/>
            <person name="Goolsby J.A."/>
            <person name="Tidwell J."/>
            <person name="Bellgard S.E."/>
            <person name="Bellgard M.I."/>
        </authorList>
    </citation>
    <scope>NUCLEOTIDE SEQUENCE</scope>
    <source>
        <tissue evidence="1">Shoot tissue taken approximately 20 cm above the soil surface</tissue>
    </source>
</reference>
<organism evidence="1">
    <name type="scientific">Arundo donax</name>
    <name type="common">Giant reed</name>
    <name type="synonym">Donax arundinaceus</name>
    <dbReference type="NCBI Taxonomy" id="35708"/>
    <lineage>
        <taxon>Eukaryota</taxon>
        <taxon>Viridiplantae</taxon>
        <taxon>Streptophyta</taxon>
        <taxon>Embryophyta</taxon>
        <taxon>Tracheophyta</taxon>
        <taxon>Spermatophyta</taxon>
        <taxon>Magnoliopsida</taxon>
        <taxon>Liliopsida</taxon>
        <taxon>Poales</taxon>
        <taxon>Poaceae</taxon>
        <taxon>PACMAD clade</taxon>
        <taxon>Arundinoideae</taxon>
        <taxon>Arundineae</taxon>
        <taxon>Arundo</taxon>
    </lineage>
</organism>
<dbReference type="EMBL" id="GBRH01161782">
    <property type="protein sequence ID" value="JAE36114.1"/>
    <property type="molecule type" value="Transcribed_RNA"/>
</dbReference>